<reference evidence="2" key="2">
    <citation type="submission" date="2015-01" db="EMBL/GenBank/DDBJ databases">
        <title>Evolutionary Origins and Diversification of the Mycorrhizal Mutualists.</title>
        <authorList>
            <consortium name="DOE Joint Genome Institute"/>
            <consortium name="Mycorrhizal Genomics Consortium"/>
            <person name="Kohler A."/>
            <person name="Kuo A."/>
            <person name="Nagy L.G."/>
            <person name="Floudas D."/>
            <person name="Copeland A."/>
            <person name="Barry K.W."/>
            <person name="Cichocki N."/>
            <person name="Veneault-Fourrey C."/>
            <person name="LaButti K."/>
            <person name="Lindquist E.A."/>
            <person name="Lipzen A."/>
            <person name="Lundell T."/>
            <person name="Morin E."/>
            <person name="Murat C."/>
            <person name="Riley R."/>
            <person name="Ohm R."/>
            <person name="Sun H."/>
            <person name="Tunlid A."/>
            <person name="Henrissat B."/>
            <person name="Grigoriev I.V."/>
            <person name="Hibbett D.S."/>
            <person name="Martin F."/>
        </authorList>
    </citation>
    <scope>NUCLEOTIDE SEQUENCE [LARGE SCALE GENOMIC DNA]</scope>
    <source>
        <strain evidence="2">MUT 4182</strain>
    </source>
</reference>
<reference evidence="1 2" key="1">
    <citation type="submission" date="2014-04" db="EMBL/GenBank/DDBJ databases">
        <authorList>
            <consortium name="DOE Joint Genome Institute"/>
            <person name="Kuo A."/>
            <person name="Girlanda M."/>
            <person name="Perotto S."/>
            <person name="Kohler A."/>
            <person name="Nagy L.G."/>
            <person name="Floudas D."/>
            <person name="Copeland A."/>
            <person name="Barry K.W."/>
            <person name="Cichocki N."/>
            <person name="Veneault-Fourrey C."/>
            <person name="LaButti K."/>
            <person name="Lindquist E.A."/>
            <person name="Lipzen A."/>
            <person name="Lundell T."/>
            <person name="Morin E."/>
            <person name="Murat C."/>
            <person name="Sun H."/>
            <person name="Tunlid A."/>
            <person name="Henrissat B."/>
            <person name="Grigoriev I.V."/>
            <person name="Hibbett D.S."/>
            <person name="Martin F."/>
            <person name="Nordberg H.P."/>
            <person name="Cantor M.N."/>
            <person name="Hua S.X."/>
        </authorList>
    </citation>
    <scope>NUCLEOTIDE SEQUENCE [LARGE SCALE GENOMIC DNA]</scope>
    <source>
        <strain evidence="1 2">MUT 4182</strain>
    </source>
</reference>
<dbReference type="HOGENOM" id="CLU_2795802_0_0_1"/>
<protein>
    <submittedName>
        <fullName evidence="1">Uncharacterized protein</fullName>
    </submittedName>
</protein>
<dbReference type="EMBL" id="KN823049">
    <property type="protein sequence ID" value="KIO25088.1"/>
    <property type="molecule type" value="Genomic_DNA"/>
</dbReference>
<dbReference type="Proteomes" id="UP000054248">
    <property type="component" value="Unassembled WGS sequence"/>
</dbReference>
<gene>
    <name evidence="1" type="ORF">M407DRAFT_244220</name>
</gene>
<accession>A0A0C3KUB7</accession>
<name>A0A0C3KUB7_9AGAM</name>
<keyword evidence="2" id="KW-1185">Reference proteome</keyword>
<proteinExistence type="predicted"/>
<organism evidence="1 2">
    <name type="scientific">Tulasnella calospora MUT 4182</name>
    <dbReference type="NCBI Taxonomy" id="1051891"/>
    <lineage>
        <taxon>Eukaryota</taxon>
        <taxon>Fungi</taxon>
        <taxon>Dikarya</taxon>
        <taxon>Basidiomycota</taxon>
        <taxon>Agaricomycotina</taxon>
        <taxon>Agaricomycetes</taxon>
        <taxon>Cantharellales</taxon>
        <taxon>Tulasnellaceae</taxon>
        <taxon>Tulasnella</taxon>
    </lineage>
</organism>
<evidence type="ECO:0000313" key="2">
    <source>
        <dbReference type="Proteomes" id="UP000054248"/>
    </source>
</evidence>
<sequence length="68" mass="7688">MISSPNIILLNLEGSCKHVSFSPHNGVQQRDEVNRMLPGFEVELKKTTSNNCYEVCSNTRFTSGYFAF</sequence>
<evidence type="ECO:0000313" key="1">
    <source>
        <dbReference type="EMBL" id="KIO25088.1"/>
    </source>
</evidence>
<dbReference type="AlphaFoldDB" id="A0A0C3KUB7"/>